<dbReference type="Ensembl" id="ENSNVIT00000004299.1">
    <property type="protein sequence ID" value="ENSNVIP00000003666.1"/>
    <property type="gene ID" value="ENSNVIG00000002934.1"/>
</dbReference>
<feature type="compositionally biased region" description="Polar residues" evidence="1">
    <location>
        <begin position="69"/>
        <end position="78"/>
    </location>
</feature>
<keyword evidence="3" id="KW-1185">Reference proteome</keyword>
<dbReference type="AlphaFoldDB" id="A0A8C7A5B7"/>
<accession>A0A8C7A5B7</accession>
<feature type="region of interest" description="Disordered" evidence="1">
    <location>
        <begin position="1"/>
        <end position="87"/>
    </location>
</feature>
<proteinExistence type="predicted"/>
<reference evidence="2" key="2">
    <citation type="submission" date="2025-09" db="UniProtKB">
        <authorList>
            <consortium name="Ensembl"/>
        </authorList>
    </citation>
    <scope>IDENTIFICATION</scope>
</reference>
<sequence>MEVNLIPLTPTESWKQTLSEPSNPSSSSNSGKRDPVRKRVLQEGGGEKILNRRGRSRMGTQDDGEDENNSWNGNSNRCSMPLVQVVD</sequence>
<evidence type="ECO:0000256" key="1">
    <source>
        <dbReference type="SAM" id="MobiDB-lite"/>
    </source>
</evidence>
<feature type="compositionally biased region" description="Low complexity" evidence="1">
    <location>
        <begin position="19"/>
        <end position="30"/>
    </location>
</feature>
<protein>
    <submittedName>
        <fullName evidence="2">Uncharacterized protein</fullName>
    </submittedName>
</protein>
<organism evidence="2 3">
    <name type="scientific">Neovison vison</name>
    <name type="common">American mink</name>
    <name type="synonym">Mustela vison</name>
    <dbReference type="NCBI Taxonomy" id="452646"/>
    <lineage>
        <taxon>Eukaryota</taxon>
        <taxon>Metazoa</taxon>
        <taxon>Chordata</taxon>
        <taxon>Craniata</taxon>
        <taxon>Vertebrata</taxon>
        <taxon>Euteleostomi</taxon>
        <taxon>Mammalia</taxon>
        <taxon>Eutheria</taxon>
        <taxon>Laurasiatheria</taxon>
        <taxon>Carnivora</taxon>
        <taxon>Caniformia</taxon>
        <taxon>Musteloidea</taxon>
        <taxon>Mustelidae</taxon>
        <taxon>Mustelinae</taxon>
        <taxon>Neogale</taxon>
    </lineage>
</organism>
<dbReference type="Proteomes" id="UP000694425">
    <property type="component" value="Unplaced"/>
</dbReference>
<dbReference type="GeneTree" id="ENSGT00950000185796"/>
<reference evidence="2" key="1">
    <citation type="submission" date="2025-08" db="UniProtKB">
        <authorList>
            <consortium name="Ensembl"/>
        </authorList>
    </citation>
    <scope>IDENTIFICATION</scope>
</reference>
<name>A0A8C7A5B7_NEOVI</name>
<evidence type="ECO:0000313" key="2">
    <source>
        <dbReference type="Ensembl" id="ENSNVIP00000003666.1"/>
    </source>
</evidence>
<evidence type="ECO:0000313" key="3">
    <source>
        <dbReference type="Proteomes" id="UP000694425"/>
    </source>
</evidence>